<accession>A0A6G4U2C9</accession>
<evidence type="ECO:0000313" key="3">
    <source>
        <dbReference type="Proteomes" id="UP000481583"/>
    </source>
</evidence>
<reference evidence="2 3" key="1">
    <citation type="submission" date="2020-02" db="EMBL/GenBank/DDBJ databases">
        <title>Whole-genome analyses of novel actinobacteria.</title>
        <authorList>
            <person name="Sahin N."/>
        </authorList>
    </citation>
    <scope>NUCLEOTIDE SEQUENCE [LARGE SCALE GENOMIC DNA]</scope>
    <source>
        <strain evidence="2 3">A7024</strain>
    </source>
</reference>
<dbReference type="EMBL" id="JAAKZV010000065">
    <property type="protein sequence ID" value="NGN65528.1"/>
    <property type="molecule type" value="Genomic_DNA"/>
</dbReference>
<proteinExistence type="predicted"/>
<dbReference type="Proteomes" id="UP000481583">
    <property type="component" value="Unassembled WGS sequence"/>
</dbReference>
<sequence length="124" mass="14115">MIEAKPASPLLVYVACPSRMASRADEFQNVVVEGGHAPLNPFLAFPYPLFEGGPPGRERTLEWCCRLIDICDEVWLFGISAGTLFEVQHLLSRGRRKDLRDFTDVYDDEVETRRFELEQLIAQA</sequence>
<evidence type="ECO:0000259" key="1">
    <source>
        <dbReference type="Pfam" id="PF24963"/>
    </source>
</evidence>
<organism evidence="2 3">
    <name type="scientific">Streptomyces coryli</name>
    <dbReference type="NCBI Taxonomy" id="1128680"/>
    <lineage>
        <taxon>Bacteria</taxon>
        <taxon>Bacillati</taxon>
        <taxon>Actinomycetota</taxon>
        <taxon>Actinomycetes</taxon>
        <taxon>Kitasatosporales</taxon>
        <taxon>Streptomycetaceae</taxon>
        <taxon>Streptomyces</taxon>
    </lineage>
</organism>
<gene>
    <name evidence="2" type="ORF">G5C51_16690</name>
</gene>
<protein>
    <recommendedName>
        <fullName evidence="1">DUF7768 domain-containing protein</fullName>
    </recommendedName>
</protein>
<dbReference type="RefSeq" id="WP_165238035.1">
    <property type="nucleotide sequence ID" value="NZ_JAAKZV010000065.1"/>
</dbReference>
<feature type="domain" description="DUF7768" evidence="1">
    <location>
        <begin position="19"/>
        <end position="90"/>
    </location>
</feature>
<keyword evidence="3" id="KW-1185">Reference proteome</keyword>
<dbReference type="AlphaFoldDB" id="A0A6G4U2C9"/>
<comment type="caution">
    <text evidence="2">The sequence shown here is derived from an EMBL/GenBank/DDBJ whole genome shotgun (WGS) entry which is preliminary data.</text>
</comment>
<dbReference type="InterPro" id="IPR056670">
    <property type="entry name" value="DUF7768"/>
</dbReference>
<name>A0A6G4U2C9_9ACTN</name>
<dbReference type="Pfam" id="PF24963">
    <property type="entry name" value="DUF7768"/>
    <property type="match status" value="1"/>
</dbReference>
<evidence type="ECO:0000313" key="2">
    <source>
        <dbReference type="EMBL" id="NGN65528.1"/>
    </source>
</evidence>